<evidence type="ECO:0000259" key="9">
    <source>
        <dbReference type="PROSITE" id="PS51935"/>
    </source>
</evidence>
<evidence type="ECO:0000313" key="11">
    <source>
        <dbReference type="Proteomes" id="UP000823894"/>
    </source>
</evidence>
<comment type="caution">
    <text evidence="10">The sequence shown here is derived from an EMBL/GenBank/DDBJ whole genome shotgun (WGS) entry which is preliminary data.</text>
</comment>
<reference evidence="10" key="2">
    <citation type="submission" date="2021-04" db="EMBL/GenBank/DDBJ databases">
        <authorList>
            <person name="Gilroy R."/>
        </authorList>
    </citation>
    <scope>NUCLEOTIDE SEQUENCE</scope>
    <source>
        <strain evidence="10">ChiGjej1B1-1692</strain>
    </source>
</reference>
<keyword evidence="4" id="KW-0378">Hydrolase</keyword>
<keyword evidence="2" id="KW-0645">Protease</keyword>
<name>A0A9D2NWY0_9FIRM</name>
<keyword evidence="5" id="KW-0788">Thiol protease</keyword>
<feature type="region of interest" description="Disordered" evidence="7">
    <location>
        <begin position="210"/>
        <end position="280"/>
    </location>
</feature>
<dbReference type="InterPro" id="IPR000064">
    <property type="entry name" value="NLP_P60_dom"/>
</dbReference>
<feature type="compositionally biased region" description="Low complexity" evidence="7">
    <location>
        <begin position="214"/>
        <end position="235"/>
    </location>
</feature>
<evidence type="ECO:0000256" key="4">
    <source>
        <dbReference type="ARBA" id="ARBA00022801"/>
    </source>
</evidence>
<organism evidence="10 11">
    <name type="scientific">Candidatus Mediterraneibacter faecigallinarum</name>
    <dbReference type="NCBI Taxonomy" id="2838669"/>
    <lineage>
        <taxon>Bacteria</taxon>
        <taxon>Bacillati</taxon>
        <taxon>Bacillota</taxon>
        <taxon>Clostridia</taxon>
        <taxon>Lachnospirales</taxon>
        <taxon>Lachnospiraceae</taxon>
        <taxon>Mediterraneibacter</taxon>
    </lineage>
</organism>
<evidence type="ECO:0000256" key="2">
    <source>
        <dbReference type="ARBA" id="ARBA00022670"/>
    </source>
</evidence>
<evidence type="ECO:0000256" key="6">
    <source>
        <dbReference type="SAM" id="Coils"/>
    </source>
</evidence>
<sequence>MIKAKRFGRVLAAAVLLPCMAVTTVTAAPSTDELEQQRKEAENEVQDLQAELAELLNKVAEMEEQLIATGEKITQTQQDLEEAQAKADAQYDDMKIRIKYMYEDGSSDMWEALLTAEDFSDFLNKAEYISTVHSYDRQKLEELQQTQQEIADLKETLVAEQKTLEEQQADYQAEEESVNAELEAKRAEVEDFDVQLQAAAEAAAAEAAAREAEQAAASDSSSTAASASGGQSTSLGGSGGGSSSSSGSTGSGGSGSSSSSGSGSTGGASSGSGSSGTSSGDVSVAQAIVNAAYSQLGVPYVYGGTTPGVGLDCSGLVQYCHAVAGISLPRTSAAQGGSGVAVTDPQPGDIVCYSGHVGIYIGGGQMIHAPQTGDVVRIANVYGSPWYRRCW</sequence>
<evidence type="ECO:0000256" key="8">
    <source>
        <dbReference type="SAM" id="SignalP"/>
    </source>
</evidence>
<evidence type="ECO:0000313" key="10">
    <source>
        <dbReference type="EMBL" id="HJC38870.1"/>
    </source>
</evidence>
<keyword evidence="3 8" id="KW-0732">Signal</keyword>
<protein>
    <submittedName>
        <fullName evidence="10">C40 family peptidase</fullName>
    </submittedName>
</protein>
<dbReference type="GO" id="GO:0008234">
    <property type="term" value="F:cysteine-type peptidase activity"/>
    <property type="evidence" value="ECO:0007669"/>
    <property type="project" value="UniProtKB-KW"/>
</dbReference>
<feature type="compositionally biased region" description="Gly residues" evidence="7">
    <location>
        <begin position="263"/>
        <end position="274"/>
    </location>
</feature>
<dbReference type="Pfam" id="PF00877">
    <property type="entry name" value="NLPC_P60"/>
    <property type="match status" value="1"/>
</dbReference>
<accession>A0A9D2NWY0</accession>
<reference evidence="10" key="1">
    <citation type="journal article" date="2021" name="PeerJ">
        <title>Extensive microbial diversity within the chicken gut microbiome revealed by metagenomics and culture.</title>
        <authorList>
            <person name="Gilroy R."/>
            <person name="Ravi A."/>
            <person name="Getino M."/>
            <person name="Pursley I."/>
            <person name="Horton D.L."/>
            <person name="Alikhan N.F."/>
            <person name="Baker D."/>
            <person name="Gharbi K."/>
            <person name="Hall N."/>
            <person name="Watson M."/>
            <person name="Adriaenssens E.M."/>
            <person name="Foster-Nyarko E."/>
            <person name="Jarju S."/>
            <person name="Secka A."/>
            <person name="Antonio M."/>
            <person name="Oren A."/>
            <person name="Chaudhuri R.R."/>
            <person name="La Ragione R."/>
            <person name="Hildebrand F."/>
            <person name="Pallen M.J."/>
        </authorList>
    </citation>
    <scope>NUCLEOTIDE SEQUENCE</scope>
    <source>
        <strain evidence="10">ChiGjej1B1-1692</strain>
    </source>
</reference>
<dbReference type="InterPro" id="IPR057309">
    <property type="entry name" value="PcsB_CC"/>
</dbReference>
<evidence type="ECO:0000256" key="1">
    <source>
        <dbReference type="ARBA" id="ARBA00007074"/>
    </source>
</evidence>
<dbReference type="InterPro" id="IPR038765">
    <property type="entry name" value="Papain-like_cys_pep_sf"/>
</dbReference>
<dbReference type="GO" id="GO:0006508">
    <property type="term" value="P:proteolysis"/>
    <property type="evidence" value="ECO:0007669"/>
    <property type="project" value="UniProtKB-KW"/>
</dbReference>
<dbReference type="Gene3D" id="3.90.1720.10">
    <property type="entry name" value="endopeptidase domain like (from Nostoc punctiforme)"/>
    <property type="match status" value="1"/>
</dbReference>
<dbReference type="PANTHER" id="PTHR47053">
    <property type="entry name" value="MUREIN DD-ENDOPEPTIDASE MEPH-RELATED"/>
    <property type="match status" value="1"/>
</dbReference>
<feature type="domain" description="NlpC/P60" evidence="9">
    <location>
        <begin position="282"/>
        <end position="391"/>
    </location>
</feature>
<evidence type="ECO:0000256" key="7">
    <source>
        <dbReference type="SAM" id="MobiDB-lite"/>
    </source>
</evidence>
<feature type="signal peptide" evidence="8">
    <location>
        <begin position="1"/>
        <end position="27"/>
    </location>
</feature>
<dbReference type="Proteomes" id="UP000823894">
    <property type="component" value="Unassembled WGS sequence"/>
</dbReference>
<evidence type="ECO:0000256" key="5">
    <source>
        <dbReference type="ARBA" id="ARBA00022807"/>
    </source>
</evidence>
<dbReference type="Pfam" id="PF24568">
    <property type="entry name" value="CC_PcsB"/>
    <property type="match status" value="1"/>
</dbReference>
<feature type="coiled-coil region" evidence="6">
    <location>
        <begin position="31"/>
        <end position="93"/>
    </location>
</feature>
<dbReference type="AlphaFoldDB" id="A0A9D2NWY0"/>
<dbReference type="PANTHER" id="PTHR47053:SF1">
    <property type="entry name" value="MUREIN DD-ENDOPEPTIDASE MEPH-RELATED"/>
    <property type="match status" value="1"/>
</dbReference>
<dbReference type="InterPro" id="IPR051202">
    <property type="entry name" value="Peptidase_C40"/>
</dbReference>
<dbReference type="PROSITE" id="PS51935">
    <property type="entry name" value="NLPC_P60"/>
    <property type="match status" value="1"/>
</dbReference>
<feature type="chain" id="PRO_5038996950" evidence="8">
    <location>
        <begin position="28"/>
        <end position="391"/>
    </location>
</feature>
<evidence type="ECO:0000256" key="3">
    <source>
        <dbReference type="ARBA" id="ARBA00022729"/>
    </source>
</evidence>
<dbReference type="SUPFAM" id="SSF54001">
    <property type="entry name" value="Cysteine proteinases"/>
    <property type="match status" value="1"/>
</dbReference>
<proteinExistence type="inferred from homology"/>
<gene>
    <name evidence="10" type="ORF">H9757_07405</name>
</gene>
<comment type="similarity">
    <text evidence="1">Belongs to the peptidase C40 family.</text>
</comment>
<dbReference type="EMBL" id="DWWK01000109">
    <property type="protein sequence ID" value="HJC38870.1"/>
    <property type="molecule type" value="Genomic_DNA"/>
</dbReference>
<dbReference type="Gene3D" id="6.10.250.3150">
    <property type="match status" value="1"/>
</dbReference>
<keyword evidence="6" id="KW-0175">Coiled coil</keyword>